<organism evidence="15 16">
    <name type="scientific">Candidatus Comchoanobacter bicostacola</name>
    <dbReference type="NCBI Taxonomy" id="2919598"/>
    <lineage>
        <taxon>Bacteria</taxon>
        <taxon>Pseudomonadati</taxon>
        <taxon>Pseudomonadota</taxon>
        <taxon>Gammaproteobacteria</taxon>
        <taxon>Candidatus Comchoanobacterales</taxon>
        <taxon>Candidatus Comchoanobacteraceae</taxon>
        <taxon>Candidatus Comchoanobacter</taxon>
    </lineage>
</organism>
<evidence type="ECO:0000256" key="5">
    <source>
        <dbReference type="ARBA" id="ARBA00022618"/>
    </source>
</evidence>
<evidence type="ECO:0000256" key="6">
    <source>
        <dbReference type="ARBA" id="ARBA00023110"/>
    </source>
</evidence>
<sequence>MVQKKTKSILDSSSVKINEKGNDVTISLTLSVADVEKEYKKAFKKVASQTKISGFRKGKGSKLIESRNGPQIRAEAVEKLIDQEIKSVIKEFKHDVASTPTATDSKGDGVSSDIVMTVGYEVFLSLPDVDLKKIKVSGVEGKISESDVSEEIARIQKHHADWKVVDAQSQQGSRLKIDFMGKIDGELFEGGSAADQFIELGAKQYLPEFEQALEGVEKGKTVKFDVNFPEDYQGKEVAGKKAVFEVNVHEVQEKEAKALNKEFYKQAGYEAGTKPQFENEVKSRLEADTNYLAEAVNRRRLVEALQKSVKVSLPASVVQKELEHAKTSSPDEKEKVLKAQVESNLSKVLVIKHFMQKMNVQLSQEDLVKHIELMAPPQVAKEMFVQWYAQDKERLQQAQSTLLEQKTLSALLPDVTLTKKSVTIAEIEKELKE</sequence>
<keyword evidence="7 11" id="KW-0143">Chaperone</keyword>
<dbReference type="InterPro" id="IPR005215">
    <property type="entry name" value="Trig_fac"/>
</dbReference>
<protein>
    <recommendedName>
        <fullName evidence="4 11">Trigger factor</fullName>
        <shortName evidence="11">TF</shortName>
        <ecNumber evidence="3 11">5.2.1.8</ecNumber>
    </recommendedName>
    <alternativeName>
        <fullName evidence="10 11">PPIase</fullName>
    </alternativeName>
</protein>
<evidence type="ECO:0000259" key="14">
    <source>
        <dbReference type="Pfam" id="PF05698"/>
    </source>
</evidence>
<dbReference type="PIRSF" id="PIRSF003095">
    <property type="entry name" value="Trigger_factor"/>
    <property type="match status" value="1"/>
</dbReference>
<keyword evidence="5 11" id="KW-0132">Cell division</keyword>
<dbReference type="InterPro" id="IPR046357">
    <property type="entry name" value="PPIase_dom_sf"/>
</dbReference>
<dbReference type="Pfam" id="PF00254">
    <property type="entry name" value="FKBP_C"/>
    <property type="match status" value="1"/>
</dbReference>
<accession>A0ABY5DI90</accession>
<dbReference type="InterPro" id="IPR008880">
    <property type="entry name" value="Trigger_fac_C"/>
</dbReference>
<feature type="domain" description="PPIase FKBP-type" evidence="12">
    <location>
        <begin position="168"/>
        <end position="248"/>
    </location>
</feature>
<comment type="subcellular location">
    <subcellularLocation>
        <location evidence="11">Cytoplasm</location>
    </subcellularLocation>
    <text evidence="11">About half TF is bound to the ribosome near the polypeptide exit tunnel while the other half is free in the cytoplasm.</text>
</comment>
<evidence type="ECO:0000256" key="7">
    <source>
        <dbReference type="ARBA" id="ARBA00023186"/>
    </source>
</evidence>
<comment type="domain">
    <text evidence="11">Consists of 3 domains; the N-terminus binds the ribosome, the middle domain has PPIase activity, while the C-terminus has intrinsic chaperone activity on its own.</text>
</comment>
<gene>
    <name evidence="11 15" type="primary">tig</name>
    <name evidence="15" type="ORF">MMH89_03740</name>
</gene>
<dbReference type="SUPFAM" id="SSF54534">
    <property type="entry name" value="FKBP-like"/>
    <property type="match status" value="1"/>
</dbReference>
<dbReference type="Pfam" id="PF05698">
    <property type="entry name" value="Trigger_C"/>
    <property type="match status" value="1"/>
</dbReference>
<dbReference type="NCBIfam" id="TIGR00115">
    <property type="entry name" value="tig"/>
    <property type="match status" value="1"/>
</dbReference>
<evidence type="ECO:0000313" key="16">
    <source>
        <dbReference type="Proteomes" id="UP001055955"/>
    </source>
</evidence>
<dbReference type="Gene3D" id="1.10.3120.10">
    <property type="entry name" value="Trigger factor, C-terminal domain"/>
    <property type="match status" value="1"/>
</dbReference>
<evidence type="ECO:0000256" key="10">
    <source>
        <dbReference type="ARBA" id="ARBA00029986"/>
    </source>
</evidence>
<dbReference type="InterPro" id="IPR001179">
    <property type="entry name" value="PPIase_FKBP_dom"/>
</dbReference>
<evidence type="ECO:0000256" key="3">
    <source>
        <dbReference type="ARBA" id="ARBA00013194"/>
    </source>
</evidence>
<evidence type="ECO:0000256" key="9">
    <source>
        <dbReference type="ARBA" id="ARBA00023306"/>
    </source>
</evidence>
<dbReference type="Gene3D" id="3.30.70.1050">
    <property type="entry name" value="Trigger factor ribosome-binding domain"/>
    <property type="match status" value="1"/>
</dbReference>
<proteinExistence type="inferred from homology"/>
<keyword evidence="9 11" id="KW-0131">Cell cycle</keyword>
<evidence type="ECO:0000256" key="4">
    <source>
        <dbReference type="ARBA" id="ARBA00016902"/>
    </source>
</evidence>
<evidence type="ECO:0000313" key="15">
    <source>
        <dbReference type="EMBL" id="UTC24333.1"/>
    </source>
</evidence>
<dbReference type="Proteomes" id="UP001055955">
    <property type="component" value="Chromosome"/>
</dbReference>
<name>A0ABY5DI90_9GAMM</name>
<dbReference type="SUPFAM" id="SSF102735">
    <property type="entry name" value="Trigger factor ribosome-binding domain"/>
    <property type="match status" value="1"/>
</dbReference>
<dbReference type="EMBL" id="CP092900">
    <property type="protein sequence ID" value="UTC24333.1"/>
    <property type="molecule type" value="Genomic_DNA"/>
</dbReference>
<dbReference type="GO" id="GO:0003755">
    <property type="term" value="F:peptidyl-prolyl cis-trans isomerase activity"/>
    <property type="evidence" value="ECO:0007669"/>
    <property type="project" value="UniProtKB-EC"/>
</dbReference>
<keyword evidence="11" id="KW-0963">Cytoplasm</keyword>
<evidence type="ECO:0000256" key="8">
    <source>
        <dbReference type="ARBA" id="ARBA00023235"/>
    </source>
</evidence>
<evidence type="ECO:0000256" key="2">
    <source>
        <dbReference type="ARBA" id="ARBA00005464"/>
    </source>
</evidence>
<dbReference type="InterPro" id="IPR027304">
    <property type="entry name" value="Trigger_fact/SurA_dom_sf"/>
</dbReference>
<feature type="domain" description="Trigger factor ribosome-binding bacterial" evidence="13">
    <location>
        <begin position="16"/>
        <end position="155"/>
    </location>
</feature>
<comment type="function">
    <text evidence="11">Involved in protein export. Acts as a chaperone by maintaining the newly synthesized protein in an open conformation. Functions as a peptidyl-prolyl cis-trans isomerase.</text>
</comment>
<evidence type="ECO:0000256" key="1">
    <source>
        <dbReference type="ARBA" id="ARBA00000971"/>
    </source>
</evidence>
<dbReference type="Pfam" id="PF05697">
    <property type="entry name" value="Trigger_N"/>
    <property type="match status" value="1"/>
</dbReference>
<dbReference type="InterPro" id="IPR008881">
    <property type="entry name" value="Trigger_fac_ribosome-bd_bac"/>
</dbReference>
<dbReference type="Gene3D" id="3.10.50.40">
    <property type="match status" value="1"/>
</dbReference>
<reference evidence="15 16" key="1">
    <citation type="journal article" date="2022" name="Nat. Microbiol.">
        <title>The microbiome of a bacterivorous marine choanoflagellate contains a resource-demanding obligate bacterial associate.</title>
        <authorList>
            <person name="Needham D.M."/>
            <person name="Poirier C."/>
            <person name="Bachy C."/>
            <person name="George E.E."/>
            <person name="Wilken S."/>
            <person name="Yung C.C.M."/>
            <person name="Limardo A.J."/>
            <person name="Morando M."/>
            <person name="Sudek L."/>
            <person name="Malmstrom R.R."/>
            <person name="Keeling P.J."/>
            <person name="Santoro A.E."/>
            <person name="Worden A.Z."/>
        </authorList>
    </citation>
    <scope>NUCLEOTIDE SEQUENCE [LARGE SCALE GENOMIC DNA]</scope>
    <source>
        <strain evidence="15 16">Comchoano-1</strain>
    </source>
</reference>
<keyword evidence="8 11" id="KW-0413">Isomerase</keyword>
<keyword evidence="6 11" id="KW-0697">Rotamase</keyword>
<dbReference type="SUPFAM" id="SSF109998">
    <property type="entry name" value="Triger factor/SurA peptide-binding domain-like"/>
    <property type="match status" value="1"/>
</dbReference>
<dbReference type="EC" id="5.2.1.8" evidence="3 11"/>
<dbReference type="HAMAP" id="MF_00303">
    <property type="entry name" value="Trigger_factor_Tig"/>
    <property type="match status" value="1"/>
</dbReference>
<evidence type="ECO:0000256" key="11">
    <source>
        <dbReference type="HAMAP-Rule" id="MF_00303"/>
    </source>
</evidence>
<dbReference type="InterPro" id="IPR036611">
    <property type="entry name" value="Trigger_fac_ribosome-bd_sf"/>
</dbReference>
<dbReference type="RefSeq" id="WP_258568117.1">
    <property type="nucleotide sequence ID" value="NZ_CP092900.1"/>
</dbReference>
<feature type="domain" description="Trigger factor C-terminal" evidence="14">
    <location>
        <begin position="276"/>
        <end position="412"/>
    </location>
</feature>
<dbReference type="InterPro" id="IPR037041">
    <property type="entry name" value="Trigger_fac_C_sf"/>
</dbReference>
<evidence type="ECO:0000259" key="12">
    <source>
        <dbReference type="Pfam" id="PF00254"/>
    </source>
</evidence>
<comment type="similarity">
    <text evidence="2 11">Belongs to the FKBP-type PPIase family. Tig subfamily.</text>
</comment>
<keyword evidence="16" id="KW-1185">Reference proteome</keyword>
<evidence type="ECO:0000259" key="13">
    <source>
        <dbReference type="Pfam" id="PF05697"/>
    </source>
</evidence>
<comment type="catalytic activity">
    <reaction evidence="1 11">
        <text>[protein]-peptidylproline (omega=180) = [protein]-peptidylproline (omega=0)</text>
        <dbReference type="Rhea" id="RHEA:16237"/>
        <dbReference type="Rhea" id="RHEA-COMP:10747"/>
        <dbReference type="Rhea" id="RHEA-COMP:10748"/>
        <dbReference type="ChEBI" id="CHEBI:83833"/>
        <dbReference type="ChEBI" id="CHEBI:83834"/>
        <dbReference type="EC" id="5.2.1.8"/>
    </reaction>
</comment>